<evidence type="ECO:0000259" key="1">
    <source>
        <dbReference type="PROSITE" id="PS51186"/>
    </source>
</evidence>
<dbReference type="GO" id="GO:0016747">
    <property type="term" value="F:acyltransferase activity, transferring groups other than amino-acyl groups"/>
    <property type="evidence" value="ECO:0007669"/>
    <property type="project" value="InterPro"/>
</dbReference>
<evidence type="ECO:0000313" key="3">
    <source>
        <dbReference type="Proteomes" id="UP000250266"/>
    </source>
</evidence>
<dbReference type="CDD" id="cd04301">
    <property type="entry name" value="NAT_SF"/>
    <property type="match status" value="1"/>
</dbReference>
<dbReference type="PROSITE" id="PS51186">
    <property type="entry name" value="GNAT"/>
    <property type="match status" value="1"/>
</dbReference>
<proteinExistence type="predicted"/>
<accession>A0A8E2ECX0</accession>
<dbReference type="PANTHER" id="PTHR43233">
    <property type="entry name" value="FAMILY N-ACETYLTRANSFERASE, PUTATIVE (AFU_ORTHOLOGUE AFUA_6G03350)-RELATED"/>
    <property type="match status" value="1"/>
</dbReference>
<evidence type="ECO:0000313" key="2">
    <source>
        <dbReference type="EMBL" id="OCK81642.1"/>
    </source>
</evidence>
<protein>
    <recommendedName>
        <fullName evidence="1">N-acetyltransferase domain-containing protein</fullName>
    </recommendedName>
</protein>
<dbReference type="Gene3D" id="3.40.630.30">
    <property type="match status" value="1"/>
</dbReference>
<keyword evidence="3" id="KW-1185">Reference proteome</keyword>
<gene>
    <name evidence="2" type="ORF">K432DRAFT_295033</name>
</gene>
<dbReference type="Pfam" id="PF00583">
    <property type="entry name" value="Acetyltransf_1"/>
    <property type="match status" value="1"/>
</dbReference>
<dbReference type="PANTHER" id="PTHR43233:SF1">
    <property type="entry name" value="FAMILY N-ACETYLTRANSFERASE, PUTATIVE (AFU_ORTHOLOGUE AFUA_6G03350)-RELATED"/>
    <property type="match status" value="1"/>
</dbReference>
<dbReference type="EMBL" id="KV744913">
    <property type="protein sequence ID" value="OCK81642.1"/>
    <property type="molecule type" value="Genomic_DNA"/>
</dbReference>
<dbReference type="OrthoDB" id="10039976at2759"/>
<dbReference type="InterPro" id="IPR053144">
    <property type="entry name" value="Acetyltransferase_Butenolide"/>
</dbReference>
<dbReference type="InterPro" id="IPR000182">
    <property type="entry name" value="GNAT_dom"/>
</dbReference>
<dbReference type="AlphaFoldDB" id="A0A8E2ECX0"/>
<dbReference type="Proteomes" id="UP000250266">
    <property type="component" value="Unassembled WGS sequence"/>
</dbReference>
<sequence>MSPREWHRTITDQTYLISTARTQLPHDFVQTVFEDPSVYWAKAISPENMQLMLDNSCTLGLYTKNSKPSAGNQTRPIPIGIARIITDYVTFAYLTDVYVHSDYRGLGLGRWLIGCCREVMEDMPELRRVMLMTSSAHAKRFYREEMGLQILEQGTNGLVAMSGRKEDLKAVGQKEGSNNPASAE</sequence>
<dbReference type="InterPro" id="IPR016181">
    <property type="entry name" value="Acyl_CoA_acyltransferase"/>
</dbReference>
<name>A0A8E2ECX0_9PEZI</name>
<feature type="domain" description="N-acetyltransferase" evidence="1">
    <location>
        <begin position="18"/>
        <end position="166"/>
    </location>
</feature>
<reference evidence="2 3" key="1">
    <citation type="journal article" date="2016" name="Nat. Commun.">
        <title>Ectomycorrhizal ecology is imprinted in the genome of the dominant symbiotic fungus Cenococcum geophilum.</title>
        <authorList>
            <consortium name="DOE Joint Genome Institute"/>
            <person name="Peter M."/>
            <person name="Kohler A."/>
            <person name="Ohm R.A."/>
            <person name="Kuo A."/>
            <person name="Krutzmann J."/>
            <person name="Morin E."/>
            <person name="Arend M."/>
            <person name="Barry K.W."/>
            <person name="Binder M."/>
            <person name="Choi C."/>
            <person name="Clum A."/>
            <person name="Copeland A."/>
            <person name="Grisel N."/>
            <person name="Haridas S."/>
            <person name="Kipfer T."/>
            <person name="LaButti K."/>
            <person name="Lindquist E."/>
            <person name="Lipzen A."/>
            <person name="Maire R."/>
            <person name="Meier B."/>
            <person name="Mihaltcheva S."/>
            <person name="Molinier V."/>
            <person name="Murat C."/>
            <person name="Poggeler S."/>
            <person name="Quandt C.A."/>
            <person name="Sperisen C."/>
            <person name="Tritt A."/>
            <person name="Tisserant E."/>
            <person name="Crous P.W."/>
            <person name="Henrissat B."/>
            <person name="Nehls U."/>
            <person name="Egli S."/>
            <person name="Spatafora J.W."/>
            <person name="Grigoriev I.V."/>
            <person name="Martin F.M."/>
        </authorList>
    </citation>
    <scope>NUCLEOTIDE SEQUENCE [LARGE SCALE GENOMIC DNA]</scope>
    <source>
        <strain evidence="2 3">CBS 459.81</strain>
    </source>
</reference>
<organism evidence="2 3">
    <name type="scientific">Lepidopterella palustris CBS 459.81</name>
    <dbReference type="NCBI Taxonomy" id="1314670"/>
    <lineage>
        <taxon>Eukaryota</taxon>
        <taxon>Fungi</taxon>
        <taxon>Dikarya</taxon>
        <taxon>Ascomycota</taxon>
        <taxon>Pezizomycotina</taxon>
        <taxon>Dothideomycetes</taxon>
        <taxon>Pleosporomycetidae</taxon>
        <taxon>Mytilinidiales</taxon>
        <taxon>Argynnaceae</taxon>
        <taxon>Lepidopterella</taxon>
    </lineage>
</organism>
<dbReference type="SUPFAM" id="SSF55729">
    <property type="entry name" value="Acyl-CoA N-acyltransferases (Nat)"/>
    <property type="match status" value="1"/>
</dbReference>